<evidence type="ECO:0000313" key="10">
    <source>
        <dbReference type="Proteomes" id="UP000288805"/>
    </source>
</evidence>
<comment type="caution">
    <text evidence="9">The sequence shown here is derived from an EMBL/GenBank/DDBJ whole genome shotgun (WGS) entry which is preliminary data.</text>
</comment>
<feature type="domain" description="Reverse transcriptase/retrotransposon-derived protein RNase H-like" evidence="7">
    <location>
        <begin position="383"/>
        <end position="456"/>
    </location>
</feature>
<dbReference type="Gene3D" id="3.30.70.270">
    <property type="match status" value="1"/>
</dbReference>
<dbReference type="Pfam" id="PF17921">
    <property type="entry name" value="Integrase_H2C2"/>
    <property type="match status" value="1"/>
</dbReference>
<evidence type="ECO:0000256" key="4">
    <source>
        <dbReference type="ARBA" id="ARBA00022759"/>
    </source>
</evidence>
<evidence type="ECO:0000259" key="7">
    <source>
        <dbReference type="Pfam" id="PF17919"/>
    </source>
</evidence>
<dbReference type="PANTHER" id="PTHR37984:SF5">
    <property type="entry name" value="PROTEIN NYNRIN-LIKE"/>
    <property type="match status" value="1"/>
</dbReference>
<dbReference type="Pfam" id="PF08284">
    <property type="entry name" value="RVP_2"/>
    <property type="match status" value="1"/>
</dbReference>
<dbReference type="SUPFAM" id="SSF56672">
    <property type="entry name" value="DNA/RNA polymerases"/>
    <property type="match status" value="1"/>
</dbReference>
<evidence type="ECO:0000256" key="1">
    <source>
        <dbReference type="ARBA" id="ARBA00022679"/>
    </source>
</evidence>
<reference evidence="9 10" key="1">
    <citation type="journal article" date="2018" name="PLoS Genet.">
        <title>Population sequencing reveals clonal diversity and ancestral inbreeding in the grapevine cultivar Chardonnay.</title>
        <authorList>
            <person name="Roach M.J."/>
            <person name="Johnson D.L."/>
            <person name="Bohlmann J."/>
            <person name="van Vuuren H.J."/>
            <person name="Jones S.J."/>
            <person name="Pretorius I.S."/>
            <person name="Schmidt S.A."/>
            <person name="Borneman A.R."/>
        </authorList>
    </citation>
    <scope>NUCLEOTIDE SEQUENCE [LARGE SCALE GENOMIC DNA]</scope>
    <source>
        <strain evidence="10">cv. Chardonnay</strain>
        <tissue evidence="9">Leaf</tissue>
    </source>
</reference>
<organism evidence="9 10">
    <name type="scientific">Vitis vinifera</name>
    <name type="common">Grape</name>
    <dbReference type="NCBI Taxonomy" id="29760"/>
    <lineage>
        <taxon>Eukaryota</taxon>
        <taxon>Viridiplantae</taxon>
        <taxon>Streptophyta</taxon>
        <taxon>Embryophyta</taxon>
        <taxon>Tracheophyta</taxon>
        <taxon>Spermatophyta</taxon>
        <taxon>Magnoliopsida</taxon>
        <taxon>eudicotyledons</taxon>
        <taxon>Gunneridae</taxon>
        <taxon>Pentapetalae</taxon>
        <taxon>rosids</taxon>
        <taxon>Vitales</taxon>
        <taxon>Vitaceae</taxon>
        <taxon>Viteae</taxon>
        <taxon>Vitis</taxon>
    </lineage>
</organism>
<keyword evidence="1" id="KW-0808">Transferase</keyword>
<dbReference type="InterPro" id="IPR043128">
    <property type="entry name" value="Rev_trsase/Diguanyl_cyclase"/>
</dbReference>
<dbReference type="Gene3D" id="3.10.10.10">
    <property type="entry name" value="HIV Type 1 Reverse Transcriptase, subunit A, domain 1"/>
    <property type="match status" value="1"/>
</dbReference>
<dbReference type="Proteomes" id="UP000288805">
    <property type="component" value="Unassembled WGS sequence"/>
</dbReference>
<gene>
    <name evidence="9" type="primary">POL_17</name>
    <name evidence="9" type="ORF">CK203_036379</name>
</gene>
<evidence type="ECO:0000259" key="8">
    <source>
        <dbReference type="Pfam" id="PF17921"/>
    </source>
</evidence>
<dbReference type="GO" id="GO:0004519">
    <property type="term" value="F:endonuclease activity"/>
    <property type="evidence" value="ECO:0007669"/>
    <property type="project" value="UniProtKB-KW"/>
</dbReference>
<accession>A0A438HZ54</accession>
<dbReference type="Pfam" id="PF17919">
    <property type="entry name" value="RT_RNaseH_2"/>
    <property type="match status" value="1"/>
</dbReference>
<keyword evidence="2" id="KW-0548">Nucleotidyltransferase</keyword>
<dbReference type="InterPro" id="IPR041588">
    <property type="entry name" value="Integrase_H2C2"/>
</dbReference>
<evidence type="ECO:0000256" key="2">
    <source>
        <dbReference type="ARBA" id="ARBA00022695"/>
    </source>
</evidence>
<dbReference type="InterPro" id="IPR043502">
    <property type="entry name" value="DNA/RNA_pol_sf"/>
</dbReference>
<feature type="domain" description="Integrase zinc-binding" evidence="8">
    <location>
        <begin position="483"/>
        <end position="527"/>
    </location>
</feature>
<evidence type="ECO:0000256" key="5">
    <source>
        <dbReference type="ARBA" id="ARBA00023268"/>
    </source>
</evidence>
<dbReference type="InterPro" id="IPR050951">
    <property type="entry name" value="Retrovirus_Pol_polyprotein"/>
</dbReference>
<dbReference type="PANTHER" id="PTHR37984">
    <property type="entry name" value="PROTEIN CBG26694"/>
    <property type="match status" value="1"/>
</dbReference>
<evidence type="ECO:0000313" key="9">
    <source>
        <dbReference type="EMBL" id="RVW89660.1"/>
    </source>
</evidence>
<keyword evidence="3" id="KW-0540">Nuclease</keyword>
<dbReference type="InterPro" id="IPR005162">
    <property type="entry name" value="Retrotrans_gag_dom"/>
</dbReference>
<dbReference type="InterPro" id="IPR041577">
    <property type="entry name" value="RT_RNaseH_2"/>
</dbReference>
<sequence>MTKRLLEDQGPIVWSQFREAFYKKYFPDSVRQQKVGEFVRLEQRNLTVAQYEAKFTELSCFSPQLIATKEEKTLKFQDGLKPYLKNKTSILKLSIYLEVVDRALIAKKDNEELHQYKNNKGRVIEMMVLMGHMVRDCPENKKFVFGKPKEENKEDRQKPRLKGGEMTVDLVLLNLQDFDVILGMDWLASYHALVDCFGKRVTFNIPGFLAYVVNEENDLKLEDILIVTNYLDVFPEHLPDLPPKRKVEFTIDLALGTTSISKTPYRMAPMELKELKIQLQELLDKGFIRPSDGEEQVSPSSIEYLFDQLHGACVLSKIDLRSEISNLYAKLKKCEFWLDKVSFLGHVVTKDGISIDPGKFIEGFSKISLPLTRLTQKGIKFEWSNDCEISFQELKNKLVTTPILTIPSSSGGFMVYSDASRQGLGCVLMQHEKVIAYAFRQLKPYEPNYPTYELKLAYHPRNANVVANALSRKSVGSLAAVRDLRRELLEEAHCSKFAIHPGGMKMYKDLKQNYWLPGMKWDIARFVA</sequence>
<feature type="domain" description="Retrotransposon gag" evidence="6">
    <location>
        <begin position="11"/>
        <end position="82"/>
    </location>
</feature>
<evidence type="ECO:0000256" key="3">
    <source>
        <dbReference type="ARBA" id="ARBA00022722"/>
    </source>
</evidence>
<dbReference type="EMBL" id="QGNW01000162">
    <property type="protein sequence ID" value="RVW89660.1"/>
    <property type="molecule type" value="Genomic_DNA"/>
</dbReference>
<dbReference type="Gene3D" id="1.10.340.70">
    <property type="match status" value="1"/>
</dbReference>
<dbReference type="InterPro" id="IPR021109">
    <property type="entry name" value="Peptidase_aspartic_dom_sf"/>
</dbReference>
<keyword evidence="5" id="KW-0511">Multifunctional enzyme</keyword>
<proteinExistence type="predicted"/>
<keyword evidence="4" id="KW-0378">Hydrolase</keyword>
<name>A0A438HZ54_VITVI</name>
<dbReference type="Pfam" id="PF03732">
    <property type="entry name" value="Retrotrans_gag"/>
    <property type="match status" value="1"/>
</dbReference>
<dbReference type="GO" id="GO:0016779">
    <property type="term" value="F:nucleotidyltransferase activity"/>
    <property type="evidence" value="ECO:0007669"/>
    <property type="project" value="UniProtKB-KW"/>
</dbReference>
<keyword evidence="4" id="KW-0255">Endonuclease</keyword>
<dbReference type="Gene3D" id="2.40.70.10">
    <property type="entry name" value="Acid Proteases"/>
    <property type="match status" value="1"/>
</dbReference>
<dbReference type="AlphaFoldDB" id="A0A438HZ54"/>
<evidence type="ECO:0000259" key="6">
    <source>
        <dbReference type="Pfam" id="PF03732"/>
    </source>
</evidence>
<protein>
    <submittedName>
        <fullName evidence="9">Retrovirus-related Pol polyprotein from transposon 412</fullName>
    </submittedName>
</protein>